<evidence type="ECO:0000313" key="2">
    <source>
        <dbReference type="EnsemblMetazoa" id="RPRC004809-PA"/>
    </source>
</evidence>
<dbReference type="eggNOG" id="ENOG502S44R">
    <property type="taxonomic scope" value="Eukaryota"/>
</dbReference>
<reference evidence="2" key="1">
    <citation type="submission" date="2015-05" db="UniProtKB">
        <authorList>
            <consortium name="EnsemblMetazoa"/>
        </authorList>
    </citation>
    <scope>IDENTIFICATION</scope>
</reference>
<organism evidence="2 3">
    <name type="scientific">Rhodnius prolixus</name>
    <name type="common">Triatomid bug</name>
    <dbReference type="NCBI Taxonomy" id="13249"/>
    <lineage>
        <taxon>Eukaryota</taxon>
        <taxon>Metazoa</taxon>
        <taxon>Ecdysozoa</taxon>
        <taxon>Arthropoda</taxon>
        <taxon>Hexapoda</taxon>
        <taxon>Insecta</taxon>
        <taxon>Pterygota</taxon>
        <taxon>Neoptera</taxon>
        <taxon>Paraneoptera</taxon>
        <taxon>Hemiptera</taxon>
        <taxon>Heteroptera</taxon>
        <taxon>Panheteroptera</taxon>
        <taxon>Cimicomorpha</taxon>
        <taxon>Reduviidae</taxon>
        <taxon>Triatominae</taxon>
        <taxon>Rhodnius</taxon>
    </lineage>
</organism>
<name>T1HL85_RHOPR</name>
<dbReference type="STRING" id="13249.T1HL85"/>
<evidence type="ECO:0000313" key="3">
    <source>
        <dbReference type="Proteomes" id="UP000015103"/>
    </source>
</evidence>
<dbReference type="VEuPathDB" id="VectorBase:RPRC004809"/>
<accession>T1HL85</accession>
<dbReference type="AlphaFoldDB" id="T1HL85"/>
<evidence type="ECO:0000256" key="1">
    <source>
        <dbReference type="SAM" id="MobiDB-lite"/>
    </source>
</evidence>
<sequence length="279" mass="31172">MKQAYKEKLEDLTFGVPNETVDTLKEELRYERNKAMGLESKLLEYSDKLLIAQEENRRLMTDNFVKPAPIAFQSATSLNHAQPSLKSTPIMKSHSEEFLTGRKGGIDNLGHDLSPDDSIGSGRRSSVRSLPRGIGRVFPAAEEAGEVFDDRCLADLKAGIVNLPDSDLCQERMSILQLRNSLCPPHLKSSYPVETQFLNPADLKEDDIKSGSGAIVKAEPSFDKNAEDKRKFKIQVGGVLKEQNRNPQKMSTPNRIKALFGYKPKDENSPVARQKSSRR</sequence>
<dbReference type="InParanoid" id="T1HL85"/>
<feature type="compositionally biased region" description="Polar residues" evidence="1">
    <location>
        <begin position="245"/>
        <end position="254"/>
    </location>
</feature>
<dbReference type="HOGENOM" id="CLU_998581_0_0_1"/>
<dbReference type="EnsemblMetazoa" id="RPRC004809-RA">
    <property type="protein sequence ID" value="RPRC004809-PA"/>
    <property type="gene ID" value="RPRC004809"/>
</dbReference>
<protein>
    <submittedName>
        <fullName evidence="2">Uncharacterized protein</fullName>
    </submittedName>
</protein>
<proteinExistence type="predicted"/>
<keyword evidence="3" id="KW-1185">Reference proteome</keyword>
<dbReference type="Proteomes" id="UP000015103">
    <property type="component" value="Unassembled WGS sequence"/>
</dbReference>
<dbReference type="EMBL" id="ACPB03003765">
    <property type="status" value="NOT_ANNOTATED_CDS"/>
    <property type="molecule type" value="Genomic_DNA"/>
</dbReference>
<feature type="region of interest" description="Disordered" evidence="1">
    <location>
        <begin position="240"/>
        <end position="279"/>
    </location>
</feature>